<keyword evidence="1 3" id="KW-0328">Glycosyltransferase</keyword>
<keyword evidence="2 3" id="KW-0808">Transferase</keyword>
<comment type="catalytic activity">
    <reaction evidence="3">
        <text>thymidine + phosphate = 2-deoxy-alpha-D-ribose 1-phosphate + thymine</text>
        <dbReference type="Rhea" id="RHEA:16037"/>
        <dbReference type="ChEBI" id="CHEBI:17748"/>
        <dbReference type="ChEBI" id="CHEBI:17821"/>
        <dbReference type="ChEBI" id="CHEBI:43474"/>
        <dbReference type="ChEBI" id="CHEBI:57259"/>
        <dbReference type="EC" id="2.4.2.2"/>
    </reaction>
</comment>
<dbReference type="Proteomes" id="UP000319941">
    <property type="component" value="Unassembled WGS sequence"/>
</dbReference>
<dbReference type="EC" id="2.4.2.1" evidence="3"/>
<dbReference type="GO" id="GO:0004850">
    <property type="term" value="F:uridine phosphorylase activity"/>
    <property type="evidence" value="ECO:0007669"/>
    <property type="project" value="RHEA"/>
</dbReference>
<dbReference type="HAMAP" id="MF_01537">
    <property type="entry name" value="Nucleos_phosphorylase_PpnP"/>
    <property type="match status" value="1"/>
</dbReference>
<comment type="catalytic activity">
    <reaction evidence="3">
        <text>adenosine + phosphate = alpha-D-ribose 1-phosphate + adenine</text>
        <dbReference type="Rhea" id="RHEA:27642"/>
        <dbReference type="ChEBI" id="CHEBI:16335"/>
        <dbReference type="ChEBI" id="CHEBI:16708"/>
        <dbReference type="ChEBI" id="CHEBI:43474"/>
        <dbReference type="ChEBI" id="CHEBI:57720"/>
        <dbReference type="EC" id="2.4.2.1"/>
    </reaction>
</comment>
<gene>
    <name evidence="3" type="primary">ppnP</name>
    <name evidence="4" type="ORF">FQP86_08030</name>
</gene>
<comment type="catalytic activity">
    <reaction evidence="3">
        <text>uridine + phosphate = alpha-D-ribose 1-phosphate + uracil</text>
        <dbReference type="Rhea" id="RHEA:24388"/>
        <dbReference type="ChEBI" id="CHEBI:16704"/>
        <dbReference type="ChEBI" id="CHEBI:17568"/>
        <dbReference type="ChEBI" id="CHEBI:43474"/>
        <dbReference type="ChEBI" id="CHEBI:57720"/>
        <dbReference type="EC" id="2.4.2.2"/>
    </reaction>
</comment>
<comment type="catalytic activity">
    <reaction evidence="3">
        <text>xanthosine + phosphate = alpha-D-ribose 1-phosphate + xanthine</text>
        <dbReference type="Rhea" id="RHEA:27638"/>
        <dbReference type="ChEBI" id="CHEBI:17712"/>
        <dbReference type="ChEBI" id="CHEBI:18107"/>
        <dbReference type="ChEBI" id="CHEBI:43474"/>
        <dbReference type="ChEBI" id="CHEBI:57720"/>
        <dbReference type="EC" id="2.4.2.1"/>
    </reaction>
</comment>
<organism evidence="4 5">
    <name type="scientific">Cobetia crustatorum</name>
    <dbReference type="NCBI Taxonomy" id="553385"/>
    <lineage>
        <taxon>Bacteria</taxon>
        <taxon>Pseudomonadati</taxon>
        <taxon>Pseudomonadota</taxon>
        <taxon>Gammaproteobacteria</taxon>
        <taxon>Oceanospirillales</taxon>
        <taxon>Halomonadaceae</taxon>
        <taxon>Cobetia</taxon>
    </lineage>
</organism>
<comment type="caution">
    <text evidence="4">The sequence shown here is derived from an EMBL/GenBank/DDBJ whole genome shotgun (WGS) entry which is preliminary data.</text>
</comment>
<dbReference type="PANTHER" id="PTHR36540:SF1">
    <property type="entry name" value="PYRIMIDINE_PURINE NUCLEOSIDE PHOSPHORYLASE"/>
    <property type="match status" value="1"/>
</dbReference>
<dbReference type="GO" id="GO:0004731">
    <property type="term" value="F:purine-nucleoside phosphorylase activity"/>
    <property type="evidence" value="ECO:0007669"/>
    <property type="project" value="UniProtKB-UniRule"/>
</dbReference>
<dbReference type="GO" id="GO:0009032">
    <property type="term" value="F:thymidine phosphorylase activity"/>
    <property type="evidence" value="ECO:0007669"/>
    <property type="project" value="RHEA"/>
</dbReference>
<sequence>MFQTNHYFDGQVASIAFQTADLSATVGVMGIGEFVFSTSQREYMTLTSGDMQVLLPGAEEWYQLAPGESFIVEAGQSFEVRTTVESAYLCKYEDA</sequence>
<dbReference type="Pfam" id="PF06865">
    <property type="entry name" value="Ppnp"/>
    <property type="match status" value="1"/>
</dbReference>
<dbReference type="PANTHER" id="PTHR36540">
    <property type="entry name" value="PYRIMIDINE/PURINE NUCLEOSIDE PHOSPHORYLASE"/>
    <property type="match status" value="1"/>
</dbReference>
<keyword evidence="5" id="KW-1185">Reference proteome</keyword>
<comment type="similarity">
    <text evidence="3">Belongs to the nucleoside phosphorylase PpnP family.</text>
</comment>
<dbReference type="InterPro" id="IPR011051">
    <property type="entry name" value="RmlC_Cupin_sf"/>
</dbReference>
<dbReference type="RefSeq" id="WP_144727393.1">
    <property type="nucleotide sequence ID" value="NZ_CAWOWR010000107.1"/>
</dbReference>
<comment type="catalytic activity">
    <reaction evidence="3">
        <text>inosine + phosphate = alpha-D-ribose 1-phosphate + hypoxanthine</text>
        <dbReference type="Rhea" id="RHEA:27646"/>
        <dbReference type="ChEBI" id="CHEBI:17368"/>
        <dbReference type="ChEBI" id="CHEBI:17596"/>
        <dbReference type="ChEBI" id="CHEBI:43474"/>
        <dbReference type="ChEBI" id="CHEBI:57720"/>
        <dbReference type="EC" id="2.4.2.1"/>
    </reaction>
</comment>
<comment type="catalytic activity">
    <reaction evidence="3">
        <text>guanosine + phosphate = alpha-D-ribose 1-phosphate + guanine</text>
        <dbReference type="Rhea" id="RHEA:13233"/>
        <dbReference type="ChEBI" id="CHEBI:16235"/>
        <dbReference type="ChEBI" id="CHEBI:16750"/>
        <dbReference type="ChEBI" id="CHEBI:43474"/>
        <dbReference type="ChEBI" id="CHEBI:57720"/>
        <dbReference type="EC" id="2.4.2.1"/>
    </reaction>
</comment>
<dbReference type="InterPro" id="IPR014710">
    <property type="entry name" value="RmlC-like_jellyroll"/>
</dbReference>
<name>A0A558HN55_9GAMM</name>
<comment type="function">
    <text evidence="3">Catalyzes the phosphorolysis of diverse nucleosides, yielding D-ribose 1-phosphate and the respective free bases. Can use uridine, adenosine, guanosine, cytidine, thymidine, inosine and xanthosine as substrates. Also catalyzes the reverse reactions.</text>
</comment>
<dbReference type="SUPFAM" id="SSF51182">
    <property type="entry name" value="RmlC-like cupins"/>
    <property type="match status" value="1"/>
</dbReference>
<evidence type="ECO:0000256" key="3">
    <source>
        <dbReference type="HAMAP-Rule" id="MF_01537"/>
    </source>
</evidence>
<dbReference type="AlphaFoldDB" id="A0A558HN55"/>
<protein>
    <recommendedName>
        <fullName evidence="3">Pyrimidine/purine nucleoside phosphorylase</fullName>
        <ecNumber evidence="3">2.4.2.1</ecNumber>
        <ecNumber evidence="3">2.4.2.2</ecNumber>
    </recommendedName>
    <alternativeName>
        <fullName evidence="3">Adenosine phosphorylase</fullName>
    </alternativeName>
    <alternativeName>
        <fullName evidence="3">Cytidine phosphorylase</fullName>
    </alternativeName>
    <alternativeName>
        <fullName evidence="3">Guanosine phosphorylase</fullName>
    </alternativeName>
    <alternativeName>
        <fullName evidence="3">Inosine phosphorylase</fullName>
    </alternativeName>
    <alternativeName>
        <fullName evidence="3">Thymidine phosphorylase</fullName>
    </alternativeName>
    <alternativeName>
        <fullName evidence="3">Uridine phosphorylase</fullName>
    </alternativeName>
    <alternativeName>
        <fullName evidence="3">Xanthosine phosphorylase</fullName>
    </alternativeName>
</protein>
<evidence type="ECO:0000313" key="4">
    <source>
        <dbReference type="EMBL" id="TVU70573.1"/>
    </source>
</evidence>
<evidence type="ECO:0000256" key="2">
    <source>
        <dbReference type="ARBA" id="ARBA00022679"/>
    </source>
</evidence>
<evidence type="ECO:0000313" key="5">
    <source>
        <dbReference type="Proteomes" id="UP000319941"/>
    </source>
</evidence>
<comment type="catalytic activity">
    <reaction evidence="3">
        <text>a purine D-ribonucleoside + phosphate = a purine nucleobase + alpha-D-ribose 1-phosphate</text>
        <dbReference type="Rhea" id="RHEA:19805"/>
        <dbReference type="ChEBI" id="CHEBI:26386"/>
        <dbReference type="ChEBI" id="CHEBI:43474"/>
        <dbReference type="ChEBI" id="CHEBI:57720"/>
        <dbReference type="ChEBI" id="CHEBI:142355"/>
        <dbReference type="EC" id="2.4.2.1"/>
    </reaction>
</comment>
<dbReference type="GO" id="GO:0005829">
    <property type="term" value="C:cytosol"/>
    <property type="evidence" value="ECO:0007669"/>
    <property type="project" value="TreeGrafter"/>
</dbReference>
<dbReference type="EC" id="2.4.2.2" evidence="3"/>
<dbReference type="EMBL" id="VNFH01000005">
    <property type="protein sequence ID" value="TVU70573.1"/>
    <property type="molecule type" value="Genomic_DNA"/>
</dbReference>
<dbReference type="OrthoDB" id="9793848at2"/>
<proteinExistence type="inferred from homology"/>
<accession>A0A558HN55</accession>
<dbReference type="Gene3D" id="2.60.120.10">
    <property type="entry name" value="Jelly Rolls"/>
    <property type="match status" value="1"/>
</dbReference>
<reference evidence="4 5" key="1">
    <citation type="submission" date="2019-07" db="EMBL/GenBank/DDBJ databases">
        <title>Diversity of Bacteria from Kongsfjorden, Arctic.</title>
        <authorList>
            <person name="Yu Y."/>
        </authorList>
    </citation>
    <scope>NUCLEOTIDE SEQUENCE [LARGE SCALE GENOMIC DNA]</scope>
    <source>
        <strain evidence="4 5">SM1923</strain>
    </source>
</reference>
<evidence type="ECO:0000256" key="1">
    <source>
        <dbReference type="ARBA" id="ARBA00022676"/>
    </source>
</evidence>
<dbReference type="GO" id="GO:0047975">
    <property type="term" value="F:guanosine phosphorylase activity"/>
    <property type="evidence" value="ECO:0007669"/>
    <property type="project" value="RHEA"/>
</dbReference>
<dbReference type="STRING" id="553385.GCA_000591415_01763"/>
<comment type="catalytic activity">
    <reaction evidence="3">
        <text>cytidine + phosphate = cytosine + alpha-D-ribose 1-phosphate</text>
        <dbReference type="Rhea" id="RHEA:52540"/>
        <dbReference type="ChEBI" id="CHEBI:16040"/>
        <dbReference type="ChEBI" id="CHEBI:17562"/>
        <dbReference type="ChEBI" id="CHEBI:43474"/>
        <dbReference type="ChEBI" id="CHEBI:57720"/>
        <dbReference type="EC" id="2.4.2.2"/>
    </reaction>
</comment>
<dbReference type="InterPro" id="IPR009664">
    <property type="entry name" value="Ppnp"/>
</dbReference>